<accession>A0AAD7W8D0</accession>
<evidence type="ECO:0000256" key="1">
    <source>
        <dbReference type="SAM" id="MobiDB-lite"/>
    </source>
</evidence>
<feature type="compositionally biased region" description="Low complexity" evidence="1">
    <location>
        <begin position="127"/>
        <end position="140"/>
    </location>
</feature>
<organism evidence="2 3">
    <name type="scientific">Aldrovandia affinis</name>
    <dbReference type="NCBI Taxonomy" id="143900"/>
    <lineage>
        <taxon>Eukaryota</taxon>
        <taxon>Metazoa</taxon>
        <taxon>Chordata</taxon>
        <taxon>Craniata</taxon>
        <taxon>Vertebrata</taxon>
        <taxon>Euteleostomi</taxon>
        <taxon>Actinopterygii</taxon>
        <taxon>Neopterygii</taxon>
        <taxon>Teleostei</taxon>
        <taxon>Notacanthiformes</taxon>
        <taxon>Halosauridae</taxon>
        <taxon>Aldrovandia</taxon>
    </lineage>
</organism>
<gene>
    <name evidence="2" type="ORF">AAFF_G00159270</name>
</gene>
<keyword evidence="3" id="KW-1185">Reference proteome</keyword>
<sequence>MNSTTAPWHGRRALAAAIAIRGGFKQEEQLLAGDNEGANENRETLINRLRDMKGPAQRNASGHSSDEPCPRSPLTSGALLMVDAVRPLSRPVQTVHGEGEWPGRRHRCHSHGTCPRLQEGGAGAGATGPAESAEPPLGQS</sequence>
<name>A0AAD7W8D0_9TELE</name>
<protein>
    <submittedName>
        <fullName evidence="2">Uncharacterized protein</fullName>
    </submittedName>
</protein>
<comment type="caution">
    <text evidence="2">The sequence shown here is derived from an EMBL/GenBank/DDBJ whole genome shotgun (WGS) entry which is preliminary data.</text>
</comment>
<reference evidence="2" key="1">
    <citation type="journal article" date="2023" name="Science">
        <title>Genome structures resolve the early diversification of teleost fishes.</title>
        <authorList>
            <person name="Parey E."/>
            <person name="Louis A."/>
            <person name="Montfort J."/>
            <person name="Bouchez O."/>
            <person name="Roques C."/>
            <person name="Iampietro C."/>
            <person name="Lluch J."/>
            <person name="Castinel A."/>
            <person name="Donnadieu C."/>
            <person name="Desvignes T."/>
            <person name="Floi Bucao C."/>
            <person name="Jouanno E."/>
            <person name="Wen M."/>
            <person name="Mejri S."/>
            <person name="Dirks R."/>
            <person name="Jansen H."/>
            <person name="Henkel C."/>
            <person name="Chen W.J."/>
            <person name="Zahm M."/>
            <person name="Cabau C."/>
            <person name="Klopp C."/>
            <person name="Thompson A.W."/>
            <person name="Robinson-Rechavi M."/>
            <person name="Braasch I."/>
            <person name="Lecointre G."/>
            <person name="Bobe J."/>
            <person name="Postlethwait J.H."/>
            <person name="Berthelot C."/>
            <person name="Roest Crollius H."/>
            <person name="Guiguen Y."/>
        </authorList>
    </citation>
    <scope>NUCLEOTIDE SEQUENCE</scope>
    <source>
        <strain evidence="2">NC1722</strain>
    </source>
</reference>
<feature type="region of interest" description="Disordered" evidence="1">
    <location>
        <begin position="48"/>
        <end position="77"/>
    </location>
</feature>
<dbReference type="Proteomes" id="UP001221898">
    <property type="component" value="Unassembled WGS sequence"/>
</dbReference>
<dbReference type="AlphaFoldDB" id="A0AAD7W8D0"/>
<evidence type="ECO:0000313" key="2">
    <source>
        <dbReference type="EMBL" id="KAJ8387208.1"/>
    </source>
</evidence>
<dbReference type="EMBL" id="JAINUG010000215">
    <property type="protein sequence ID" value="KAJ8387208.1"/>
    <property type="molecule type" value="Genomic_DNA"/>
</dbReference>
<feature type="region of interest" description="Disordered" evidence="1">
    <location>
        <begin position="90"/>
        <end position="140"/>
    </location>
</feature>
<proteinExistence type="predicted"/>
<evidence type="ECO:0000313" key="3">
    <source>
        <dbReference type="Proteomes" id="UP001221898"/>
    </source>
</evidence>